<organism evidence="1 2">
    <name type="scientific">Asaccharospora irregularis DSM 2635</name>
    <dbReference type="NCBI Taxonomy" id="1121321"/>
    <lineage>
        <taxon>Bacteria</taxon>
        <taxon>Bacillati</taxon>
        <taxon>Bacillota</taxon>
        <taxon>Clostridia</taxon>
        <taxon>Peptostreptococcales</taxon>
        <taxon>Peptostreptococcaceae</taxon>
        <taxon>Asaccharospora</taxon>
    </lineage>
</organism>
<dbReference type="OrthoDB" id="1754517at2"/>
<sequence>MITFDINGANVEFGEKQENYNAIRKSFKEYALEISDCFFEDCLDSMRSLKQVSENGLSKGEKYINEALKKGVETIVSYNVVTVDINIFREVYCEKYLDYKRLFNNLNKAYLVPNKNKKNNHINLYDIKSTIEKLRDYIYDDCFNIHFAVIDALIENGVTRVGSYVDDESIKKSNALFNNYKDGFINKPYDCNVVKQIILLNPYREDVYEFFVKEDGDFNKEIERLTDFLGYDIKPCKEKLMDLYISEIIKNPVVDIEFEKEKIEKYAKYIGYDEVNIYTARIDAIYTFQNA</sequence>
<dbReference type="AlphaFoldDB" id="A0A1M5KNN4"/>
<dbReference type="STRING" id="1121321.SAMN04488530_10354"/>
<gene>
    <name evidence="1" type="ORF">SAMN04488530_10354</name>
</gene>
<dbReference type="Proteomes" id="UP000243255">
    <property type="component" value="Unassembled WGS sequence"/>
</dbReference>
<reference evidence="2" key="1">
    <citation type="submission" date="2016-11" db="EMBL/GenBank/DDBJ databases">
        <authorList>
            <person name="Varghese N."/>
            <person name="Submissions S."/>
        </authorList>
    </citation>
    <scope>NUCLEOTIDE SEQUENCE [LARGE SCALE GENOMIC DNA]</scope>
    <source>
        <strain evidence="2">DSM 2635</strain>
    </source>
</reference>
<dbReference type="RefSeq" id="WP_073123834.1">
    <property type="nucleotide sequence ID" value="NZ_BAABCH010000103.1"/>
</dbReference>
<name>A0A1M5KNN4_9FIRM</name>
<evidence type="ECO:0000313" key="2">
    <source>
        <dbReference type="Proteomes" id="UP000243255"/>
    </source>
</evidence>
<keyword evidence="2" id="KW-1185">Reference proteome</keyword>
<evidence type="ECO:0008006" key="3">
    <source>
        <dbReference type="Google" id="ProtNLM"/>
    </source>
</evidence>
<proteinExistence type="predicted"/>
<evidence type="ECO:0000313" key="1">
    <source>
        <dbReference type="EMBL" id="SHG54407.1"/>
    </source>
</evidence>
<accession>A0A1M5KNN4</accession>
<dbReference type="EMBL" id="FQWX01000003">
    <property type="protein sequence ID" value="SHG54407.1"/>
    <property type="molecule type" value="Genomic_DNA"/>
</dbReference>
<protein>
    <recommendedName>
        <fullName evidence="3">Kinase</fullName>
    </recommendedName>
</protein>